<dbReference type="SUPFAM" id="SSF54928">
    <property type="entry name" value="RNA-binding domain, RBD"/>
    <property type="match status" value="1"/>
</dbReference>
<feature type="compositionally biased region" description="Low complexity" evidence="3">
    <location>
        <begin position="734"/>
        <end position="744"/>
    </location>
</feature>
<dbReference type="CTD" id="20212881"/>
<name>T1FVN5_HELRO</name>
<evidence type="ECO:0000313" key="5">
    <source>
        <dbReference type="EMBL" id="ESN93405.1"/>
    </source>
</evidence>
<dbReference type="STRING" id="6412.T1FVN5"/>
<dbReference type="EMBL" id="AMQM01007415">
    <property type="status" value="NOT_ANNOTATED_CDS"/>
    <property type="molecule type" value="Genomic_DNA"/>
</dbReference>
<evidence type="ECO:0000313" key="6">
    <source>
        <dbReference type="EnsemblMetazoa" id="HelroP194085"/>
    </source>
</evidence>
<dbReference type="EMBL" id="AMQM01007414">
    <property type="status" value="NOT_ANNOTATED_CDS"/>
    <property type="molecule type" value="Genomic_DNA"/>
</dbReference>
<keyword evidence="7" id="KW-1185">Reference proteome</keyword>
<dbReference type="GO" id="GO:0043024">
    <property type="term" value="F:ribosomal small subunit binding"/>
    <property type="evidence" value="ECO:0000318"/>
    <property type="project" value="GO_Central"/>
</dbReference>
<feature type="compositionally biased region" description="Basic and acidic residues" evidence="3">
    <location>
        <begin position="354"/>
        <end position="385"/>
    </location>
</feature>
<feature type="compositionally biased region" description="Acidic residues" evidence="3">
    <location>
        <begin position="611"/>
        <end position="620"/>
    </location>
</feature>
<dbReference type="OrthoDB" id="1748655at2759"/>
<dbReference type="InterPro" id="IPR012677">
    <property type="entry name" value="Nucleotide-bd_a/b_plait_sf"/>
</dbReference>
<feature type="compositionally biased region" description="Pro residues" evidence="3">
    <location>
        <begin position="556"/>
        <end position="569"/>
    </location>
</feature>
<dbReference type="Pfam" id="PF00076">
    <property type="entry name" value="RRM_1"/>
    <property type="match status" value="1"/>
</dbReference>
<dbReference type="InParanoid" id="T1FVN5"/>
<keyword evidence="1 2" id="KW-0694">RNA-binding</keyword>
<organism evidence="6 7">
    <name type="scientific">Helobdella robusta</name>
    <name type="common">Californian leech</name>
    <dbReference type="NCBI Taxonomy" id="6412"/>
    <lineage>
        <taxon>Eukaryota</taxon>
        <taxon>Metazoa</taxon>
        <taxon>Spiralia</taxon>
        <taxon>Lophotrochozoa</taxon>
        <taxon>Annelida</taxon>
        <taxon>Clitellata</taxon>
        <taxon>Hirudinea</taxon>
        <taxon>Rhynchobdellida</taxon>
        <taxon>Glossiphoniidae</taxon>
        <taxon>Helobdella</taxon>
    </lineage>
</organism>
<dbReference type="GeneID" id="20212881"/>
<dbReference type="Gene3D" id="3.30.70.330">
    <property type="match status" value="1"/>
</dbReference>
<protein>
    <recommendedName>
        <fullName evidence="4">RRM domain-containing protein</fullName>
    </recommendedName>
</protein>
<dbReference type="InterPro" id="IPR035979">
    <property type="entry name" value="RBD_domain_sf"/>
</dbReference>
<feature type="compositionally biased region" description="Gly residues" evidence="3">
    <location>
        <begin position="707"/>
        <end position="723"/>
    </location>
</feature>
<dbReference type="AlphaFoldDB" id="T1FVN5"/>
<feature type="compositionally biased region" description="Polar residues" evidence="3">
    <location>
        <begin position="576"/>
        <end position="585"/>
    </location>
</feature>
<dbReference type="RefSeq" id="XP_009028474.1">
    <property type="nucleotide sequence ID" value="XM_009030226.1"/>
</dbReference>
<dbReference type="PROSITE" id="PS50102">
    <property type="entry name" value="RRM"/>
    <property type="match status" value="1"/>
</dbReference>
<dbReference type="PANTHER" id="PTHR23236:SF11">
    <property type="entry name" value="EUKARYOTIC TRANSLATION INITIATION FACTOR 4H"/>
    <property type="match status" value="1"/>
</dbReference>
<reference evidence="6" key="3">
    <citation type="submission" date="2015-06" db="UniProtKB">
        <authorList>
            <consortium name="EnsemblMetazoa"/>
        </authorList>
    </citation>
    <scope>IDENTIFICATION</scope>
</reference>
<feature type="compositionally biased region" description="Polar residues" evidence="3">
    <location>
        <begin position="490"/>
        <end position="508"/>
    </location>
</feature>
<dbReference type="GO" id="GO:0033592">
    <property type="term" value="F:RNA strand annealing activity"/>
    <property type="evidence" value="ECO:0000318"/>
    <property type="project" value="GO_Central"/>
</dbReference>
<feature type="compositionally biased region" description="Low complexity" evidence="3">
    <location>
        <begin position="586"/>
        <end position="610"/>
    </location>
</feature>
<feature type="compositionally biased region" description="Basic and acidic residues" evidence="3">
    <location>
        <begin position="240"/>
        <end position="317"/>
    </location>
</feature>
<dbReference type="GO" id="GO:0034057">
    <property type="term" value="F:RNA strand-exchange activity"/>
    <property type="evidence" value="ECO:0000318"/>
    <property type="project" value="GO_Central"/>
</dbReference>
<dbReference type="HOGENOM" id="CLU_338977_0_0_1"/>
<reference evidence="5 7" key="2">
    <citation type="journal article" date="2013" name="Nature">
        <title>Insights into bilaterian evolution from three spiralian genomes.</title>
        <authorList>
            <person name="Simakov O."/>
            <person name="Marletaz F."/>
            <person name="Cho S.J."/>
            <person name="Edsinger-Gonzales E."/>
            <person name="Havlak P."/>
            <person name="Hellsten U."/>
            <person name="Kuo D.H."/>
            <person name="Larsson T."/>
            <person name="Lv J."/>
            <person name="Arendt D."/>
            <person name="Savage R."/>
            <person name="Osoegawa K."/>
            <person name="de Jong P."/>
            <person name="Grimwood J."/>
            <person name="Chapman J.A."/>
            <person name="Shapiro H."/>
            <person name="Aerts A."/>
            <person name="Otillar R.P."/>
            <person name="Terry A.Y."/>
            <person name="Boore J.L."/>
            <person name="Grigoriev I.V."/>
            <person name="Lindberg D.R."/>
            <person name="Seaver E.C."/>
            <person name="Weisblat D.A."/>
            <person name="Putnam N.H."/>
            <person name="Rokhsar D.S."/>
        </authorList>
    </citation>
    <scope>NUCLEOTIDE SEQUENCE</scope>
</reference>
<feature type="domain" description="RRM" evidence="4">
    <location>
        <begin position="92"/>
        <end position="167"/>
    </location>
</feature>
<dbReference type="EMBL" id="AMQM01007413">
    <property type="status" value="NOT_ANNOTATED_CDS"/>
    <property type="molecule type" value="Genomic_DNA"/>
</dbReference>
<feature type="compositionally biased region" description="Low complexity" evidence="3">
    <location>
        <begin position="683"/>
        <end position="698"/>
    </location>
</feature>
<feature type="compositionally biased region" description="Basic and acidic residues" evidence="3">
    <location>
        <begin position="327"/>
        <end position="345"/>
    </location>
</feature>
<dbReference type="GO" id="GO:0097010">
    <property type="term" value="P:eukaryotic translation initiation factor 4F complex assembly"/>
    <property type="evidence" value="ECO:0000318"/>
    <property type="project" value="GO_Central"/>
</dbReference>
<dbReference type="EMBL" id="KB097612">
    <property type="protein sequence ID" value="ESN93405.1"/>
    <property type="molecule type" value="Genomic_DNA"/>
</dbReference>
<feature type="compositionally biased region" description="Acidic residues" evidence="3">
    <location>
        <begin position="781"/>
        <end position="793"/>
    </location>
</feature>
<dbReference type="PANTHER" id="PTHR23236">
    <property type="entry name" value="EUKARYOTIC TRANSLATION INITIATION FACTOR 4B/4H"/>
    <property type="match status" value="1"/>
</dbReference>
<reference evidence="7" key="1">
    <citation type="submission" date="2012-12" db="EMBL/GenBank/DDBJ databases">
        <authorList>
            <person name="Hellsten U."/>
            <person name="Grimwood J."/>
            <person name="Chapman J.A."/>
            <person name="Shapiro H."/>
            <person name="Aerts A."/>
            <person name="Otillar R.P."/>
            <person name="Terry A.Y."/>
            <person name="Boore J.L."/>
            <person name="Simakov O."/>
            <person name="Marletaz F."/>
            <person name="Cho S.-J."/>
            <person name="Edsinger-Gonzales E."/>
            <person name="Havlak P."/>
            <person name="Kuo D.-H."/>
            <person name="Larsson T."/>
            <person name="Lv J."/>
            <person name="Arendt D."/>
            <person name="Savage R."/>
            <person name="Osoegawa K."/>
            <person name="de Jong P."/>
            <person name="Lindberg D.R."/>
            <person name="Seaver E.C."/>
            <person name="Weisblat D.A."/>
            <person name="Putnam N.H."/>
            <person name="Grigoriev I.V."/>
            <person name="Rokhsar D.S."/>
        </authorList>
    </citation>
    <scope>NUCLEOTIDE SEQUENCE</scope>
</reference>
<evidence type="ECO:0000256" key="3">
    <source>
        <dbReference type="SAM" id="MobiDB-lite"/>
    </source>
</evidence>
<evidence type="ECO:0000256" key="2">
    <source>
        <dbReference type="PROSITE-ProRule" id="PRU00176"/>
    </source>
</evidence>
<evidence type="ECO:0000259" key="4">
    <source>
        <dbReference type="PROSITE" id="PS50102"/>
    </source>
</evidence>
<feature type="compositionally biased region" description="Basic and acidic residues" evidence="3">
    <location>
        <begin position="183"/>
        <end position="225"/>
    </location>
</feature>
<feature type="compositionally biased region" description="Low complexity" evidence="3">
    <location>
        <begin position="226"/>
        <end position="239"/>
    </location>
</feature>
<feature type="compositionally biased region" description="Polar residues" evidence="3">
    <location>
        <begin position="407"/>
        <end position="426"/>
    </location>
</feature>
<feature type="compositionally biased region" description="Basic and acidic residues" evidence="3">
    <location>
        <begin position="466"/>
        <end position="489"/>
    </location>
</feature>
<dbReference type="InterPro" id="IPR000504">
    <property type="entry name" value="RRM_dom"/>
</dbReference>
<proteinExistence type="predicted"/>
<feature type="compositionally biased region" description="Basic and acidic residues" evidence="3">
    <location>
        <begin position="530"/>
        <end position="540"/>
    </location>
</feature>
<feature type="compositionally biased region" description="Basic and acidic residues" evidence="3">
    <location>
        <begin position="820"/>
        <end position="839"/>
    </location>
</feature>
<feature type="compositionally biased region" description="Basic and acidic residues" evidence="3">
    <location>
        <begin position="625"/>
        <end position="638"/>
    </location>
</feature>
<dbReference type="OMA" id="LINACEM"/>
<feature type="compositionally biased region" description="Basic and acidic residues" evidence="3">
    <location>
        <begin position="757"/>
        <end position="771"/>
    </location>
</feature>
<dbReference type="GO" id="GO:0001731">
    <property type="term" value="P:formation of translation preinitiation complex"/>
    <property type="evidence" value="ECO:0000318"/>
    <property type="project" value="GO_Central"/>
</dbReference>
<feature type="compositionally biased region" description="Acidic residues" evidence="3">
    <location>
        <begin position="801"/>
        <end position="819"/>
    </location>
</feature>
<feature type="region of interest" description="Disordered" evidence="3">
    <location>
        <begin position="165"/>
        <end position="839"/>
    </location>
</feature>
<sequence>MAVNNSTTGGKKNKKKAQVKLSWQEFVGTSATSAPVVSKPAYSSWAEEMEDQNVDEEPDYKLQINRAALPTAPRAARCADVDESKVPNEPPFNVFIGNLPFEVQPEDIRKFFKNLTVVDIRLQTDGMGRMKGFGHVEFQTREMLLEALSFSDLHIKSRAIKVDLASHSQDKERREGMQQQHRGNKDEGDDKTLGDWRKKADRLSNEQLNRRDDYDRDNDRFDRNNEQQQRGNRYNNRSNYNDRSDDRSFDRGNKGGYREKYGSNRDNRDRYFRDDKSDNNNRFRGSNERDSNAFERGRREDRHSSNKDEPMDWRQAPKIELPPPRRGGREGGSRDASGENWKRDTSGGSRGARYGRDEEREGGKFGRDAARFSRDEMRRSGRNDQNHGSFKEAGAQKDSLKDENRSHAQSTDNVANNTSVEITQPAPSGPKERPKLNLKPRSKPLNEAPDVVTSTIFGAAKPVDTTQREREIEEKLKQMNKPLDGDSKRQSQSSNQDESSRRQLSSNDSRQKKDLKQSSSTSVQQPRGRRTTESSEEHQSVESSSQPAAADKQQQPTPPVKMVPAPPPKVNAWTARRTTQQEQVNAPTTATAAPPTATTSPAITTSTTSAEVEEVTDDVDVNVNKADEATVDDRKQQTVEEQPESDATSSDWRSHSAWQSQTKDTKPNNRGGYSSHPIDRRQPSSQYQQQHQQQPSRRTAVSVGHAMKGGAGNWGRSSRGGGVRKGEFDGPNLAVVSVRQAQQQARKEKHVPTSIDDMPKLEDHSRKDWSNKNKFSSLMNDNDDEDDDADDDEDAKKSIEDEQDDGIGDKDVDDDGDDGGCERETMSDFSKKSELQECV</sequence>
<feature type="compositionally biased region" description="Polar residues" evidence="3">
    <location>
        <begin position="645"/>
        <end position="662"/>
    </location>
</feature>
<feature type="compositionally biased region" description="Basic and acidic residues" evidence="3">
    <location>
        <begin position="394"/>
        <end position="406"/>
    </location>
</feature>
<evidence type="ECO:0000313" key="7">
    <source>
        <dbReference type="Proteomes" id="UP000015101"/>
    </source>
</evidence>
<evidence type="ECO:0000256" key="1">
    <source>
        <dbReference type="ARBA" id="ARBA00022884"/>
    </source>
</evidence>
<dbReference type="SMART" id="SM00360">
    <property type="entry name" value="RRM"/>
    <property type="match status" value="1"/>
</dbReference>
<dbReference type="EnsemblMetazoa" id="HelroT194085">
    <property type="protein sequence ID" value="HelroP194085"/>
    <property type="gene ID" value="HelroG194085"/>
</dbReference>
<gene>
    <name evidence="6" type="primary">20212881</name>
    <name evidence="5" type="ORF">HELRODRAFT_194085</name>
</gene>
<dbReference type="Proteomes" id="UP000015101">
    <property type="component" value="Unassembled WGS sequence"/>
</dbReference>
<dbReference type="KEGG" id="hro:HELRODRAFT_194085"/>
<accession>T1FVN5</accession>
<dbReference type="eggNOG" id="KOG0118">
    <property type="taxonomic scope" value="Eukaryota"/>
</dbReference>